<sequence length="106" mass="11716">MADLNTIRTIRRPNGWRHVFSDTAASNVQHRGGTKGRCVCCAEELTDPSVHVARSPPLAPVRSTAGIGHDASRSRMKPATKTQRGRRAPHEGRFVAEIDFRPRSTM</sequence>
<reference evidence="2" key="1">
    <citation type="submission" date="2023-01" db="EMBL/GenBank/DDBJ databases">
        <authorList>
            <person name="Van Ghelder C."/>
            <person name="Rancurel C."/>
        </authorList>
    </citation>
    <scope>NUCLEOTIDE SEQUENCE</scope>
    <source>
        <strain evidence="2">CNCM I-4278</strain>
    </source>
</reference>
<accession>A0A9W4XL85</accession>
<dbReference type="AlphaFoldDB" id="A0A9W4XL85"/>
<evidence type="ECO:0000256" key="1">
    <source>
        <dbReference type="SAM" id="MobiDB-lite"/>
    </source>
</evidence>
<name>A0A9W4XL85_9PLEO</name>
<keyword evidence="3" id="KW-1185">Reference proteome</keyword>
<evidence type="ECO:0000313" key="3">
    <source>
        <dbReference type="Proteomes" id="UP001152607"/>
    </source>
</evidence>
<gene>
    <name evidence="2" type="ORF">PDIGIT_LOCUS8803</name>
</gene>
<evidence type="ECO:0000313" key="2">
    <source>
        <dbReference type="EMBL" id="CAI6335718.1"/>
    </source>
</evidence>
<feature type="region of interest" description="Disordered" evidence="1">
    <location>
        <begin position="52"/>
        <end position="93"/>
    </location>
</feature>
<comment type="caution">
    <text evidence="2">The sequence shown here is derived from an EMBL/GenBank/DDBJ whole genome shotgun (WGS) entry which is preliminary data.</text>
</comment>
<dbReference type="Proteomes" id="UP001152607">
    <property type="component" value="Unassembled WGS sequence"/>
</dbReference>
<dbReference type="EMBL" id="CAOQHR010000006">
    <property type="protein sequence ID" value="CAI6335718.1"/>
    <property type="molecule type" value="Genomic_DNA"/>
</dbReference>
<organism evidence="2 3">
    <name type="scientific">Periconia digitata</name>
    <dbReference type="NCBI Taxonomy" id="1303443"/>
    <lineage>
        <taxon>Eukaryota</taxon>
        <taxon>Fungi</taxon>
        <taxon>Dikarya</taxon>
        <taxon>Ascomycota</taxon>
        <taxon>Pezizomycotina</taxon>
        <taxon>Dothideomycetes</taxon>
        <taxon>Pleosporomycetidae</taxon>
        <taxon>Pleosporales</taxon>
        <taxon>Massarineae</taxon>
        <taxon>Periconiaceae</taxon>
        <taxon>Periconia</taxon>
    </lineage>
</organism>
<proteinExistence type="predicted"/>
<protein>
    <submittedName>
        <fullName evidence="2">Uncharacterized protein</fullName>
    </submittedName>
</protein>
<feature type="compositionally biased region" description="Basic residues" evidence="1">
    <location>
        <begin position="74"/>
        <end position="87"/>
    </location>
</feature>